<feature type="compositionally biased region" description="Gly residues" evidence="2">
    <location>
        <begin position="59"/>
        <end position="72"/>
    </location>
</feature>
<keyword evidence="4" id="KW-1185">Reference proteome</keyword>
<dbReference type="InterPro" id="IPR052462">
    <property type="entry name" value="SLIRP/GR-RBP-like"/>
</dbReference>
<evidence type="ECO:0000313" key="4">
    <source>
        <dbReference type="Proteomes" id="UP000504636"/>
    </source>
</evidence>
<reference evidence="5" key="3">
    <citation type="submission" date="2025-04" db="UniProtKB">
        <authorList>
            <consortium name="RefSeq"/>
        </authorList>
    </citation>
    <scope>IDENTIFICATION</scope>
    <source>
        <strain evidence="5">CBS 304.34</strain>
    </source>
</reference>
<dbReference type="RefSeq" id="XP_033569977.1">
    <property type="nucleotide sequence ID" value="XM_033723137.1"/>
</dbReference>
<feature type="region of interest" description="Disordered" evidence="2">
    <location>
        <begin position="50"/>
        <end position="72"/>
    </location>
</feature>
<dbReference type="OrthoDB" id="439808at2759"/>
<accession>A0A6A6Y3B4</accession>
<evidence type="ECO:0000313" key="3">
    <source>
        <dbReference type="EMBL" id="KAF2803013.1"/>
    </source>
</evidence>
<dbReference type="GeneID" id="54464030"/>
<keyword evidence="1" id="KW-0694">RNA-binding</keyword>
<evidence type="ECO:0000256" key="1">
    <source>
        <dbReference type="ARBA" id="ARBA00022884"/>
    </source>
</evidence>
<dbReference type="Gene3D" id="3.30.70.330">
    <property type="match status" value="1"/>
</dbReference>
<sequence length="110" mass="10872">MSKLFIGGLAWHTDDATLRTKFDEFGTQGEANQTIENMNNVEFDGRTIRVDKASERSSRGGGGGGYSRGGGGGGYGGGRGGGGYGGGGSYRAGYGGRFGGGGGYGGGAGN</sequence>
<evidence type="ECO:0000313" key="5">
    <source>
        <dbReference type="RefSeq" id="XP_033569977.1"/>
    </source>
</evidence>
<dbReference type="InterPro" id="IPR012677">
    <property type="entry name" value="Nucleotide-bd_a/b_plait_sf"/>
</dbReference>
<protein>
    <recommendedName>
        <fullName evidence="6">RNA-binding domain-containing protein</fullName>
    </recommendedName>
</protein>
<reference evidence="5" key="2">
    <citation type="submission" date="2020-04" db="EMBL/GenBank/DDBJ databases">
        <authorList>
            <consortium name="NCBI Genome Project"/>
        </authorList>
    </citation>
    <scope>NUCLEOTIDE SEQUENCE</scope>
    <source>
        <strain evidence="5">CBS 304.34</strain>
    </source>
</reference>
<dbReference type="Proteomes" id="UP000504636">
    <property type="component" value="Unplaced"/>
</dbReference>
<proteinExistence type="predicted"/>
<organism evidence="3">
    <name type="scientific">Mytilinidion resinicola</name>
    <dbReference type="NCBI Taxonomy" id="574789"/>
    <lineage>
        <taxon>Eukaryota</taxon>
        <taxon>Fungi</taxon>
        <taxon>Dikarya</taxon>
        <taxon>Ascomycota</taxon>
        <taxon>Pezizomycotina</taxon>
        <taxon>Dothideomycetes</taxon>
        <taxon>Pleosporomycetidae</taxon>
        <taxon>Mytilinidiales</taxon>
        <taxon>Mytilinidiaceae</taxon>
        <taxon>Mytilinidion</taxon>
    </lineage>
</organism>
<dbReference type="EMBL" id="MU003720">
    <property type="protein sequence ID" value="KAF2803013.1"/>
    <property type="molecule type" value="Genomic_DNA"/>
</dbReference>
<evidence type="ECO:0008006" key="6">
    <source>
        <dbReference type="Google" id="ProtNLM"/>
    </source>
</evidence>
<dbReference type="SUPFAM" id="SSF54928">
    <property type="entry name" value="RNA-binding domain, RBD"/>
    <property type="match status" value="1"/>
</dbReference>
<dbReference type="AlphaFoldDB" id="A0A6A6Y3B4"/>
<dbReference type="GO" id="GO:0003723">
    <property type="term" value="F:RNA binding"/>
    <property type="evidence" value="ECO:0007669"/>
    <property type="project" value="UniProtKB-KW"/>
</dbReference>
<name>A0A6A6Y3B4_9PEZI</name>
<dbReference type="InterPro" id="IPR035979">
    <property type="entry name" value="RBD_domain_sf"/>
</dbReference>
<dbReference type="PANTHER" id="PTHR48027">
    <property type="entry name" value="HETEROGENEOUS NUCLEAR RIBONUCLEOPROTEIN 87F-RELATED"/>
    <property type="match status" value="1"/>
</dbReference>
<evidence type="ECO:0000256" key="2">
    <source>
        <dbReference type="SAM" id="MobiDB-lite"/>
    </source>
</evidence>
<reference evidence="3 5" key="1">
    <citation type="journal article" date="2020" name="Stud. Mycol.">
        <title>101 Dothideomycetes genomes: a test case for predicting lifestyles and emergence of pathogens.</title>
        <authorList>
            <person name="Haridas S."/>
            <person name="Albert R."/>
            <person name="Binder M."/>
            <person name="Bloem J."/>
            <person name="Labutti K."/>
            <person name="Salamov A."/>
            <person name="Andreopoulos B."/>
            <person name="Baker S."/>
            <person name="Barry K."/>
            <person name="Bills G."/>
            <person name="Bluhm B."/>
            <person name="Cannon C."/>
            <person name="Castanera R."/>
            <person name="Culley D."/>
            <person name="Daum C."/>
            <person name="Ezra D."/>
            <person name="Gonzalez J."/>
            <person name="Henrissat B."/>
            <person name="Kuo A."/>
            <person name="Liang C."/>
            <person name="Lipzen A."/>
            <person name="Lutzoni F."/>
            <person name="Magnuson J."/>
            <person name="Mondo S."/>
            <person name="Nolan M."/>
            <person name="Ohm R."/>
            <person name="Pangilinan J."/>
            <person name="Park H.-J."/>
            <person name="Ramirez L."/>
            <person name="Alfaro M."/>
            <person name="Sun H."/>
            <person name="Tritt A."/>
            <person name="Yoshinaga Y."/>
            <person name="Zwiers L.-H."/>
            <person name="Turgeon B."/>
            <person name="Goodwin S."/>
            <person name="Spatafora J."/>
            <person name="Crous P."/>
            <person name="Grigoriev I."/>
        </authorList>
    </citation>
    <scope>NUCLEOTIDE SEQUENCE</scope>
    <source>
        <strain evidence="3 5">CBS 304.34</strain>
    </source>
</reference>
<gene>
    <name evidence="3 5" type="ORF">BDZ99DRAFT_491982</name>
</gene>